<reference evidence="2 3" key="1">
    <citation type="journal article" date="2016" name="Genome Biol. Evol.">
        <title>Divergent and convergent evolution of fungal pathogenicity.</title>
        <authorList>
            <person name="Shang Y."/>
            <person name="Xiao G."/>
            <person name="Zheng P."/>
            <person name="Cen K."/>
            <person name="Zhan S."/>
            <person name="Wang C."/>
        </authorList>
    </citation>
    <scope>NUCLEOTIDE SEQUENCE [LARGE SCALE GENOMIC DNA]</scope>
    <source>
        <strain evidence="2 3">RCEF 264</strain>
    </source>
</reference>
<organism evidence="2 3">
    <name type="scientific">Niveomyces insectorum RCEF 264</name>
    <dbReference type="NCBI Taxonomy" id="1081102"/>
    <lineage>
        <taxon>Eukaryota</taxon>
        <taxon>Fungi</taxon>
        <taxon>Dikarya</taxon>
        <taxon>Ascomycota</taxon>
        <taxon>Pezizomycotina</taxon>
        <taxon>Sordariomycetes</taxon>
        <taxon>Hypocreomycetidae</taxon>
        <taxon>Hypocreales</taxon>
        <taxon>Cordycipitaceae</taxon>
        <taxon>Niveomyces</taxon>
    </lineage>
</organism>
<name>A0A167PSI9_9HYPO</name>
<dbReference type="Proteomes" id="UP000076874">
    <property type="component" value="Unassembled WGS sequence"/>
</dbReference>
<protein>
    <submittedName>
        <fullName evidence="2">Uncharacterized protein</fullName>
    </submittedName>
</protein>
<evidence type="ECO:0000256" key="1">
    <source>
        <dbReference type="SAM" id="MobiDB-lite"/>
    </source>
</evidence>
<feature type="region of interest" description="Disordered" evidence="1">
    <location>
        <begin position="53"/>
        <end position="74"/>
    </location>
</feature>
<keyword evidence="3" id="KW-1185">Reference proteome</keyword>
<sequence>MVMVPGLPITGNVAEDSVKLQCRHICGLLAETPAETPARFFFNVTEDGIQKLALERDGTTGHPPVQPTDDRSEF</sequence>
<comment type="caution">
    <text evidence="2">The sequence shown here is derived from an EMBL/GenBank/DDBJ whole genome shotgun (WGS) entry which is preliminary data.</text>
</comment>
<dbReference type="AlphaFoldDB" id="A0A167PSI9"/>
<evidence type="ECO:0000313" key="3">
    <source>
        <dbReference type="Proteomes" id="UP000076874"/>
    </source>
</evidence>
<dbReference type="EMBL" id="AZHD01000015">
    <property type="protein sequence ID" value="OAA56979.1"/>
    <property type="molecule type" value="Genomic_DNA"/>
</dbReference>
<accession>A0A167PSI9</accession>
<evidence type="ECO:0000313" key="2">
    <source>
        <dbReference type="EMBL" id="OAA56979.1"/>
    </source>
</evidence>
<proteinExistence type="predicted"/>
<gene>
    <name evidence="2" type="ORF">SPI_07360</name>
</gene>